<gene>
    <name evidence="1" type="ORF">MFLAVUS_005127</name>
</gene>
<protein>
    <recommendedName>
        <fullName evidence="3">HNH nuclease domain-containing protein</fullName>
    </recommendedName>
</protein>
<dbReference type="EMBL" id="BAABUK010000010">
    <property type="protein sequence ID" value="GAA5811686.1"/>
    <property type="molecule type" value="Genomic_DNA"/>
</dbReference>
<reference evidence="1 2" key="1">
    <citation type="submission" date="2024-04" db="EMBL/GenBank/DDBJ databases">
        <title>genome sequences of Mucor flavus KT1a and Helicostylum pulchrum KT1b strains isolated from the surface of a dry-aged beef.</title>
        <authorList>
            <person name="Toyotome T."/>
            <person name="Hosono M."/>
            <person name="Torimaru M."/>
            <person name="Fukuda K."/>
            <person name="Mikami N."/>
        </authorList>
    </citation>
    <scope>NUCLEOTIDE SEQUENCE [LARGE SCALE GENOMIC DNA]</scope>
    <source>
        <strain evidence="1 2">KT1a</strain>
    </source>
</reference>
<proteinExistence type="predicted"/>
<evidence type="ECO:0008006" key="3">
    <source>
        <dbReference type="Google" id="ProtNLM"/>
    </source>
</evidence>
<keyword evidence="2" id="KW-1185">Reference proteome</keyword>
<name>A0ABP9YXU9_9FUNG</name>
<sequence>MSPHAFAASSEEILSRLDGRRRLMVERVKKLKSDGSELVTPREPFFICVESNFKCAVRGHSVYIHHPEKPRTPYWALTLDHINPLNQSKGNPAGWSGDNIQLLSSVLNSVKSDNCNEELIR</sequence>
<dbReference type="Proteomes" id="UP001473302">
    <property type="component" value="Unassembled WGS sequence"/>
</dbReference>
<evidence type="ECO:0000313" key="1">
    <source>
        <dbReference type="EMBL" id="GAA5811686.1"/>
    </source>
</evidence>
<accession>A0ABP9YXU9</accession>
<comment type="caution">
    <text evidence="1">The sequence shown here is derived from an EMBL/GenBank/DDBJ whole genome shotgun (WGS) entry which is preliminary data.</text>
</comment>
<evidence type="ECO:0000313" key="2">
    <source>
        <dbReference type="Proteomes" id="UP001473302"/>
    </source>
</evidence>
<organism evidence="1 2">
    <name type="scientific">Mucor flavus</name>
    <dbReference type="NCBI Taxonomy" id="439312"/>
    <lineage>
        <taxon>Eukaryota</taxon>
        <taxon>Fungi</taxon>
        <taxon>Fungi incertae sedis</taxon>
        <taxon>Mucoromycota</taxon>
        <taxon>Mucoromycotina</taxon>
        <taxon>Mucoromycetes</taxon>
        <taxon>Mucorales</taxon>
        <taxon>Mucorineae</taxon>
        <taxon>Mucoraceae</taxon>
        <taxon>Mucor</taxon>
    </lineage>
</organism>